<dbReference type="GeneID" id="86050522"/>
<accession>F3PWH4</accession>
<name>F3PWH4_9BACE</name>
<dbReference type="AlphaFoldDB" id="F3PWH4"/>
<organism evidence="3 4">
    <name type="scientific">Bacteroides fluxus YIT 12057</name>
    <dbReference type="NCBI Taxonomy" id="763034"/>
    <lineage>
        <taxon>Bacteria</taxon>
        <taxon>Pseudomonadati</taxon>
        <taxon>Bacteroidota</taxon>
        <taxon>Bacteroidia</taxon>
        <taxon>Bacteroidales</taxon>
        <taxon>Bacteroidaceae</taxon>
        <taxon>Bacteroides</taxon>
    </lineage>
</organism>
<evidence type="ECO:0000259" key="2">
    <source>
        <dbReference type="Pfam" id="PF00691"/>
    </source>
</evidence>
<dbReference type="eggNOG" id="COG0457">
    <property type="taxonomic scope" value="Bacteria"/>
</dbReference>
<keyword evidence="4" id="KW-1185">Reference proteome</keyword>
<proteinExistence type="predicted"/>
<feature type="chain" id="PRO_5003305899" evidence="1">
    <location>
        <begin position="21"/>
        <end position="489"/>
    </location>
</feature>
<dbReference type="InterPro" id="IPR036737">
    <property type="entry name" value="OmpA-like_sf"/>
</dbReference>
<dbReference type="InterPro" id="IPR006665">
    <property type="entry name" value="OmpA-like"/>
</dbReference>
<dbReference type="Gene3D" id="3.30.1330.60">
    <property type="entry name" value="OmpA-like domain"/>
    <property type="match status" value="1"/>
</dbReference>
<keyword evidence="1" id="KW-0732">Signal</keyword>
<sequence length="489" mass="54754">MRKVIYTIGFLLCLPLLGHAQQGGLVHVKVLDEQVKKNGREVDVRFTLDLTDVKLGGQESLRLHPVVVAKEGQKELVLSPVVVDGKIRSRVHEREKALKGISATDGAYTVVRRRNGKPQQVEYTATLPYEPWMAQSRLVLRQQVTGCLECAGKELATEESPVRNTFLQLFRPQYSTAFVQPEKETVKVRDEVRVARLQFRQDSRKIDPKFKNNEAELATVTGSIEAVKTNSDLKITGIYITGYASPEGTVEYNLKLSKDRADALAAYAQKNTRLDALLWHVTGAGEDWEGLREEVKKHPKLLRIDDVLKIIDECEGDQDLCEQRIRDLVPPDIYQRLLNEMYGPLRRNEYRIEYNVRNFNLEEAKKQLQARPDLLSVEEIYSVADSYGKGTAGYNDAMLIAARTYPSNAAAVVNGAYVKMEQGDVKGAVTLLEGCKVKEDAVVLNALGVAYARDKQYDKARFTLESALKAGSTEARTNLEQLAGVVADL</sequence>
<dbReference type="SUPFAM" id="SSF103088">
    <property type="entry name" value="OmpA-like"/>
    <property type="match status" value="1"/>
</dbReference>
<feature type="signal peptide" evidence="1">
    <location>
        <begin position="1"/>
        <end position="20"/>
    </location>
</feature>
<dbReference type="SUPFAM" id="SSF81901">
    <property type="entry name" value="HCP-like"/>
    <property type="match status" value="1"/>
</dbReference>
<dbReference type="Pfam" id="PF00691">
    <property type="entry name" value="OmpA"/>
    <property type="match status" value="1"/>
</dbReference>
<evidence type="ECO:0000313" key="4">
    <source>
        <dbReference type="Proteomes" id="UP000003416"/>
    </source>
</evidence>
<dbReference type="InterPro" id="IPR011990">
    <property type="entry name" value="TPR-like_helical_dom_sf"/>
</dbReference>
<dbReference type="Gene3D" id="1.25.40.10">
    <property type="entry name" value="Tetratricopeptide repeat domain"/>
    <property type="match status" value="1"/>
</dbReference>
<dbReference type="eggNOG" id="COG2885">
    <property type="taxonomic scope" value="Bacteria"/>
</dbReference>
<dbReference type="HOGENOM" id="CLU_026852_0_0_10"/>
<evidence type="ECO:0000313" key="3">
    <source>
        <dbReference type="EMBL" id="EGF51903.1"/>
    </source>
</evidence>
<dbReference type="EMBL" id="AFBN01000096">
    <property type="protein sequence ID" value="EGF51903.1"/>
    <property type="molecule type" value="Genomic_DNA"/>
</dbReference>
<dbReference type="STRING" id="763034.HMPREF9446_03110"/>
<feature type="domain" description="OmpA-like" evidence="2">
    <location>
        <begin position="199"/>
        <end position="285"/>
    </location>
</feature>
<comment type="caution">
    <text evidence="3">The sequence shown here is derived from an EMBL/GenBank/DDBJ whole genome shotgun (WGS) entry which is preliminary data.</text>
</comment>
<reference evidence="3 4" key="1">
    <citation type="submission" date="2011-02" db="EMBL/GenBank/DDBJ databases">
        <authorList>
            <person name="Weinstock G."/>
            <person name="Sodergren E."/>
            <person name="Clifton S."/>
            <person name="Fulton L."/>
            <person name="Fulton B."/>
            <person name="Courtney L."/>
            <person name="Fronick C."/>
            <person name="Harrison M."/>
            <person name="Strong C."/>
            <person name="Farmer C."/>
            <person name="Delahaunty K."/>
            <person name="Markovic C."/>
            <person name="Hall O."/>
            <person name="Minx P."/>
            <person name="Tomlinson C."/>
            <person name="Mitreva M."/>
            <person name="Hou S."/>
            <person name="Chen J."/>
            <person name="Wollam A."/>
            <person name="Pepin K.H."/>
            <person name="Johnson M."/>
            <person name="Bhonagiri V."/>
            <person name="Zhang X."/>
            <person name="Suruliraj S."/>
            <person name="Warren W."/>
            <person name="Chinwalla A."/>
            <person name="Mardis E.R."/>
            <person name="Wilson R.K."/>
        </authorList>
    </citation>
    <scope>NUCLEOTIDE SEQUENCE [LARGE SCALE GENOMIC DNA]</scope>
    <source>
        <strain evidence="3 4">YIT 12057</strain>
    </source>
</reference>
<dbReference type="RefSeq" id="WP_009126332.1">
    <property type="nucleotide sequence ID" value="NZ_GL882689.1"/>
</dbReference>
<gene>
    <name evidence="3" type="ORF">HMPREF9446_03110</name>
</gene>
<dbReference type="Proteomes" id="UP000003416">
    <property type="component" value="Unassembled WGS sequence"/>
</dbReference>
<protein>
    <submittedName>
        <fullName evidence="3">Tetratricopeptide repeat protein</fullName>
    </submittedName>
</protein>
<evidence type="ECO:0000256" key="1">
    <source>
        <dbReference type="SAM" id="SignalP"/>
    </source>
</evidence>